<sequence>MIYHKIIIITINVKFCKNATLFNVENEASSSSSSNLSSCIFFFEQMKKVFFFNVLRKQGKRKKQQERFFCLCKQNRFKIVNKIKFVFISIKKKHNSEKTQNGLFILKKKQLDLAKKKKEKYVLIKLSDDELVTFKPNSLSGSGQMADELSKEENWKLLQQVTKHGLNLTDISSFLFVKKATMIKSMTAMISCVFGTNLFKTNKRDTIHLRCEGNEGKRTTWCPKNSNEPRFYQELEKEDWEKHLQEFKSYASAL</sequence>
<dbReference type="EMBL" id="ASPP01045754">
    <property type="protein sequence ID" value="ETN98805.1"/>
    <property type="molecule type" value="Genomic_DNA"/>
</dbReference>
<dbReference type="AlphaFoldDB" id="X6LBR5"/>
<evidence type="ECO:0000313" key="2">
    <source>
        <dbReference type="Proteomes" id="UP000023152"/>
    </source>
</evidence>
<accession>X6LBR5</accession>
<keyword evidence="2" id="KW-1185">Reference proteome</keyword>
<protein>
    <submittedName>
        <fullName evidence="1">Uncharacterized protein</fullName>
    </submittedName>
</protein>
<organism evidence="1 2">
    <name type="scientific">Reticulomyxa filosa</name>
    <dbReference type="NCBI Taxonomy" id="46433"/>
    <lineage>
        <taxon>Eukaryota</taxon>
        <taxon>Sar</taxon>
        <taxon>Rhizaria</taxon>
        <taxon>Retaria</taxon>
        <taxon>Foraminifera</taxon>
        <taxon>Monothalamids</taxon>
        <taxon>Reticulomyxidae</taxon>
        <taxon>Reticulomyxa</taxon>
    </lineage>
</organism>
<gene>
    <name evidence="1" type="ORF">RFI_38682</name>
</gene>
<evidence type="ECO:0000313" key="1">
    <source>
        <dbReference type="EMBL" id="ETN98805.1"/>
    </source>
</evidence>
<proteinExistence type="predicted"/>
<comment type="caution">
    <text evidence="1">The sequence shown here is derived from an EMBL/GenBank/DDBJ whole genome shotgun (WGS) entry which is preliminary data.</text>
</comment>
<name>X6LBR5_RETFI</name>
<reference evidence="1 2" key="1">
    <citation type="journal article" date="2013" name="Curr. Biol.">
        <title>The Genome of the Foraminiferan Reticulomyxa filosa.</title>
        <authorList>
            <person name="Glockner G."/>
            <person name="Hulsmann N."/>
            <person name="Schleicher M."/>
            <person name="Noegel A.A."/>
            <person name="Eichinger L."/>
            <person name="Gallinger C."/>
            <person name="Pawlowski J."/>
            <person name="Sierra R."/>
            <person name="Euteneuer U."/>
            <person name="Pillet L."/>
            <person name="Moustafa A."/>
            <person name="Platzer M."/>
            <person name="Groth M."/>
            <person name="Szafranski K."/>
            <person name="Schliwa M."/>
        </authorList>
    </citation>
    <scope>NUCLEOTIDE SEQUENCE [LARGE SCALE GENOMIC DNA]</scope>
</reference>
<dbReference type="Proteomes" id="UP000023152">
    <property type="component" value="Unassembled WGS sequence"/>
</dbReference>